<name>A0A8J3YN86_9ACTN</name>
<dbReference type="InterPro" id="IPR038261">
    <property type="entry name" value="GPP34-like_sf"/>
</dbReference>
<dbReference type="GO" id="GO:0012505">
    <property type="term" value="C:endomembrane system"/>
    <property type="evidence" value="ECO:0007669"/>
    <property type="project" value="UniProtKB-ARBA"/>
</dbReference>
<evidence type="ECO:0000256" key="2">
    <source>
        <dbReference type="ARBA" id="ARBA00023034"/>
    </source>
</evidence>
<sequence>MPVRERTFTLAESLLLVSFDRWGVLRGPADLAAWLAAAELTDLVAAGRITVRDGVIAVLNAQPPGNPMLDDALAMLHPGLRVRDHLETRTVDLIRAYLHALAAAGLIRRRLRRFVRPRYELLIAPPSAADVLGPCVEDPSAPVSTFAAYLLRTGLAAGHVPPVELAKLRETLPHDGITDIVADRSVPGVL</sequence>
<keyword evidence="6" id="KW-1185">Reference proteome</keyword>
<evidence type="ECO:0000256" key="4">
    <source>
        <dbReference type="ARBA" id="ARBA00023136"/>
    </source>
</evidence>
<dbReference type="Pfam" id="PF05719">
    <property type="entry name" value="GPP34"/>
    <property type="match status" value="1"/>
</dbReference>
<protein>
    <submittedName>
        <fullName evidence="5">Uncharacterized protein</fullName>
    </submittedName>
</protein>
<proteinExistence type="predicted"/>
<comment type="caution">
    <text evidence="5">The sequence shown here is derived from an EMBL/GenBank/DDBJ whole genome shotgun (WGS) entry which is preliminary data.</text>
</comment>
<evidence type="ECO:0000313" key="5">
    <source>
        <dbReference type="EMBL" id="GIJ46926.1"/>
    </source>
</evidence>
<keyword evidence="3" id="KW-0446">Lipid-binding</keyword>
<keyword evidence="4" id="KW-0472">Membrane</keyword>
<dbReference type="InterPro" id="IPR008628">
    <property type="entry name" value="GPP34-like"/>
</dbReference>
<dbReference type="RefSeq" id="WP_203900456.1">
    <property type="nucleotide sequence ID" value="NZ_BOPF01000013.1"/>
</dbReference>
<organism evidence="5 6">
    <name type="scientific">Virgisporangium aliadipatigenens</name>
    <dbReference type="NCBI Taxonomy" id="741659"/>
    <lineage>
        <taxon>Bacteria</taxon>
        <taxon>Bacillati</taxon>
        <taxon>Actinomycetota</taxon>
        <taxon>Actinomycetes</taxon>
        <taxon>Micromonosporales</taxon>
        <taxon>Micromonosporaceae</taxon>
        <taxon>Virgisporangium</taxon>
    </lineage>
</organism>
<dbReference type="GO" id="GO:0070273">
    <property type="term" value="F:phosphatidylinositol-4-phosphate binding"/>
    <property type="evidence" value="ECO:0007669"/>
    <property type="project" value="InterPro"/>
</dbReference>
<comment type="subcellular location">
    <subcellularLocation>
        <location evidence="1">Golgi apparatus membrane</location>
        <topology evidence="1">Peripheral membrane protein</topology>
        <orientation evidence="1">Cytoplasmic side</orientation>
    </subcellularLocation>
</comment>
<gene>
    <name evidence="5" type="ORF">Val02_38120</name>
</gene>
<dbReference type="GO" id="GO:0005737">
    <property type="term" value="C:cytoplasm"/>
    <property type="evidence" value="ECO:0007669"/>
    <property type="project" value="UniProtKB-ARBA"/>
</dbReference>
<dbReference type="Proteomes" id="UP000619260">
    <property type="component" value="Unassembled WGS sequence"/>
</dbReference>
<keyword evidence="2" id="KW-0333">Golgi apparatus</keyword>
<dbReference type="Gene3D" id="1.10.3630.10">
    <property type="entry name" value="yeast vps74-n-term truncation variant domain like"/>
    <property type="match status" value="1"/>
</dbReference>
<evidence type="ECO:0000313" key="6">
    <source>
        <dbReference type="Proteomes" id="UP000619260"/>
    </source>
</evidence>
<dbReference type="AlphaFoldDB" id="A0A8J3YN86"/>
<dbReference type="EMBL" id="BOPF01000013">
    <property type="protein sequence ID" value="GIJ46926.1"/>
    <property type="molecule type" value="Genomic_DNA"/>
</dbReference>
<evidence type="ECO:0000256" key="1">
    <source>
        <dbReference type="ARBA" id="ARBA00004255"/>
    </source>
</evidence>
<accession>A0A8J3YN86</accession>
<evidence type="ECO:0000256" key="3">
    <source>
        <dbReference type="ARBA" id="ARBA00023121"/>
    </source>
</evidence>
<reference evidence="5" key="1">
    <citation type="submission" date="2021-01" db="EMBL/GenBank/DDBJ databases">
        <title>Whole genome shotgun sequence of Virgisporangium aliadipatigenens NBRC 105644.</title>
        <authorList>
            <person name="Komaki H."/>
            <person name="Tamura T."/>
        </authorList>
    </citation>
    <scope>NUCLEOTIDE SEQUENCE</scope>
    <source>
        <strain evidence="5">NBRC 105644</strain>
    </source>
</reference>